<keyword evidence="10 11" id="KW-0472">Membrane</keyword>
<dbReference type="GO" id="GO:0046872">
    <property type="term" value="F:metal ion binding"/>
    <property type="evidence" value="ECO:0007669"/>
    <property type="project" value="UniProtKB-KW"/>
</dbReference>
<reference evidence="13 14" key="1">
    <citation type="journal article" date="2014" name="Int. J. Syst. Evol. Microbiol.">
        <title>Sneathiella chungangensis sp. nov., isolated from a marine sand, and emended description of the genus Sneathiella.</title>
        <authorList>
            <person name="Siamphan C."/>
            <person name="Kim H."/>
            <person name="Lee J.S."/>
            <person name="Kim W."/>
        </authorList>
    </citation>
    <scope>NUCLEOTIDE SEQUENCE [LARGE SCALE GENOMIC DNA]</scope>
    <source>
        <strain evidence="13 14">KCTC 32476</strain>
    </source>
</reference>
<keyword evidence="4 13" id="KW-0645">Protease</keyword>
<dbReference type="CDD" id="cd23081">
    <property type="entry name" value="cpPDZ_EcRseP-like"/>
    <property type="match status" value="1"/>
</dbReference>
<evidence type="ECO:0000256" key="10">
    <source>
        <dbReference type="ARBA" id="ARBA00023136"/>
    </source>
</evidence>
<feature type="domain" description="PDZ" evidence="12">
    <location>
        <begin position="146"/>
        <end position="174"/>
    </location>
</feature>
<dbReference type="RefSeq" id="WP_161337400.1">
    <property type="nucleotide sequence ID" value="NZ_JBHSDG010000002.1"/>
</dbReference>
<dbReference type="OrthoDB" id="9782003at2"/>
<dbReference type="Pfam" id="PF17820">
    <property type="entry name" value="PDZ_6"/>
    <property type="match status" value="1"/>
</dbReference>
<protein>
    <recommendedName>
        <fullName evidence="11">Zinc metalloprotease</fullName>
        <ecNumber evidence="11">3.4.24.-</ecNumber>
    </recommendedName>
</protein>
<feature type="transmembrane region" description="Helical" evidence="11">
    <location>
        <begin position="7"/>
        <end position="25"/>
    </location>
</feature>
<keyword evidence="9 11" id="KW-0482">Metalloprotease</keyword>
<dbReference type="Gene3D" id="2.30.42.10">
    <property type="match status" value="1"/>
</dbReference>
<dbReference type="InterPro" id="IPR008915">
    <property type="entry name" value="Peptidase_M50"/>
</dbReference>
<dbReference type="GO" id="GO:0016020">
    <property type="term" value="C:membrane"/>
    <property type="evidence" value="ECO:0007669"/>
    <property type="project" value="UniProtKB-SubCell"/>
</dbReference>
<keyword evidence="5 11" id="KW-0812">Transmembrane</keyword>
<keyword evidence="6 11" id="KW-0378">Hydrolase</keyword>
<dbReference type="EC" id="3.4.24.-" evidence="11"/>
<evidence type="ECO:0000256" key="11">
    <source>
        <dbReference type="RuleBase" id="RU362031"/>
    </source>
</evidence>
<keyword evidence="14" id="KW-1185">Reference proteome</keyword>
<dbReference type="SMART" id="SM00228">
    <property type="entry name" value="PDZ"/>
    <property type="match status" value="1"/>
</dbReference>
<comment type="similarity">
    <text evidence="3 11">Belongs to the peptidase M50B family.</text>
</comment>
<feature type="transmembrane region" description="Helical" evidence="11">
    <location>
        <begin position="348"/>
        <end position="366"/>
    </location>
</feature>
<comment type="subcellular location">
    <subcellularLocation>
        <location evidence="2">Membrane</location>
        <topology evidence="2">Multi-pass membrane protein</topology>
    </subcellularLocation>
</comment>
<dbReference type="GO" id="GO:0004222">
    <property type="term" value="F:metalloendopeptidase activity"/>
    <property type="evidence" value="ECO:0007669"/>
    <property type="project" value="InterPro"/>
</dbReference>
<evidence type="ECO:0000256" key="1">
    <source>
        <dbReference type="ARBA" id="ARBA00001947"/>
    </source>
</evidence>
<keyword evidence="7 11" id="KW-0862">Zinc</keyword>
<proteinExistence type="inferred from homology"/>
<evidence type="ECO:0000313" key="13">
    <source>
        <dbReference type="EMBL" id="MZR20985.1"/>
    </source>
</evidence>
<name>A0A845M9Q4_9PROT</name>
<dbReference type="PANTHER" id="PTHR42837">
    <property type="entry name" value="REGULATOR OF SIGMA-E PROTEASE RSEP"/>
    <property type="match status" value="1"/>
</dbReference>
<dbReference type="NCBIfam" id="TIGR00054">
    <property type="entry name" value="RIP metalloprotease RseP"/>
    <property type="match status" value="2"/>
</dbReference>
<dbReference type="PANTHER" id="PTHR42837:SF2">
    <property type="entry name" value="MEMBRANE METALLOPROTEASE ARASP2, CHLOROPLASTIC-RELATED"/>
    <property type="match status" value="1"/>
</dbReference>
<dbReference type="Pfam" id="PF02163">
    <property type="entry name" value="Peptidase_M50"/>
    <property type="match status" value="1"/>
</dbReference>
<evidence type="ECO:0000256" key="7">
    <source>
        <dbReference type="ARBA" id="ARBA00022833"/>
    </source>
</evidence>
<dbReference type="Proteomes" id="UP000445696">
    <property type="component" value="Unassembled WGS sequence"/>
</dbReference>
<comment type="caution">
    <text evidence="13">The sequence shown here is derived from an EMBL/GenBank/DDBJ whole genome shotgun (WGS) entry which is preliminary data.</text>
</comment>
<dbReference type="InterPro" id="IPR041489">
    <property type="entry name" value="PDZ_6"/>
</dbReference>
<evidence type="ECO:0000256" key="8">
    <source>
        <dbReference type="ARBA" id="ARBA00022989"/>
    </source>
</evidence>
<feature type="transmembrane region" description="Helical" evidence="11">
    <location>
        <begin position="110"/>
        <end position="135"/>
    </location>
</feature>
<evidence type="ECO:0000259" key="12">
    <source>
        <dbReference type="PROSITE" id="PS50106"/>
    </source>
</evidence>
<dbReference type="InterPro" id="IPR036034">
    <property type="entry name" value="PDZ_sf"/>
</dbReference>
<evidence type="ECO:0000256" key="5">
    <source>
        <dbReference type="ARBA" id="ARBA00022692"/>
    </source>
</evidence>
<evidence type="ECO:0000256" key="6">
    <source>
        <dbReference type="ARBA" id="ARBA00022801"/>
    </source>
</evidence>
<dbReference type="EMBL" id="WTVA01000001">
    <property type="protein sequence ID" value="MZR20985.1"/>
    <property type="molecule type" value="Genomic_DNA"/>
</dbReference>
<evidence type="ECO:0000256" key="3">
    <source>
        <dbReference type="ARBA" id="ARBA00007931"/>
    </source>
</evidence>
<dbReference type="GO" id="GO:0006508">
    <property type="term" value="P:proteolysis"/>
    <property type="evidence" value="ECO:0007669"/>
    <property type="project" value="UniProtKB-KW"/>
</dbReference>
<dbReference type="SUPFAM" id="SSF50156">
    <property type="entry name" value="PDZ domain-like"/>
    <property type="match status" value="1"/>
</dbReference>
<gene>
    <name evidence="13" type="primary">rseP</name>
    <name evidence="13" type="ORF">GQF03_01415</name>
</gene>
<dbReference type="InterPro" id="IPR001478">
    <property type="entry name" value="PDZ"/>
</dbReference>
<dbReference type="CDD" id="cd06163">
    <property type="entry name" value="S2P-M50_PDZ_RseP-like"/>
    <property type="match status" value="1"/>
</dbReference>
<evidence type="ECO:0000313" key="14">
    <source>
        <dbReference type="Proteomes" id="UP000445696"/>
    </source>
</evidence>
<feature type="transmembrane region" description="Helical" evidence="11">
    <location>
        <begin position="298"/>
        <end position="318"/>
    </location>
</feature>
<evidence type="ECO:0000256" key="2">
    <source>
        <dbReference type="ARBA" id="ARBA00004141"/>
    </source>
</evidence>
<evidence type="ECO:0000256" key="4">
    <source>
        <dbReference type="ARBA" id="ARBA00022670"/>
    </source>
</evidence>
<accession>A0A845M9Q4</accession>
<dbReference type="InterPro" id="IPR004387">
    <property type="entry name" value="Pept_M50_Zn"/>
</dbReference>
<comment type="cofactor">
    <cofactor evidence="1 11">
        <name>Zn(2+)</name>
        <dbReference type="ChEBI" id="CHEBI:29105"/>
    </cofactor>
</comment>
<keyword evidence="8 11" id="KW-1133">Transmembrane helix</keyword>
<sequence length="383" mass="41532">MDFLVENWIYIPAFLIVITVLVFVHEYGHYKVARLCGVKVDAFAIGFGPEIWGRYDRHGCRWKVCAVPFGGYVKFYGDAGVASDAAEDIDEMSDDEKKVSFHHKSLLQRAAVVVAGPAANFIFAIVAMAILYMALGQAQTPPVAGEVQPDSAAAEAGIEPGDRVLSVNGSAISSFEELRRTVLVGLDEPLKMKVDRGGSIIDLSVTPKIVEEVDADGNVQRIGRLGIVSTGREFVKHGPISALSSAVDQTWFITTATLKGVGQMIVGARDTKELSGPLGILKMSGDAAKRGDDLLDNALSLFNFMIFVSISLGLINLFPVPMLDGGHLAFYAYEAVRGKPPSAKAMEFSFRIGLSLVLMLMVFATWNDINKPWVKDFFTGLFS</sequence>
<dbReference type="PROSITE" id="PS50106">
    <property type="entry name" value="PDZ"/>
    <property type="match status" value="1"/>
</dbReference>
<keyword evidence="11" id="KW-0479">Metal-binding</keyword>
<organism evidence="13 14">
    <name type="scientific">Sneathiella chungangensis</name>
    <dbReference type="NCBI Taxonomy" id="1418234"/>
    <lineage>
        <taxon>Bacteria</taxon>
        <taxon>Pseudomonadati</taxon>
        <taxon>Pseudomonadota</taxon>
        <taxon>Alphaproteobacteria</taxon>
        <taxon>Sneathiellales</taxon>
        <taxon>Sneathiellaceae</taxon>
        <taxon>Sneathiella</taxon>
    </lineage>
</organism>
<dbReference type="AlphaFoldDB" id="A0A845M9Q4"/>
<evidence type="ECO:0000256" key="9">
    <source>
        <dbReference type="ARBA" id="ARBA00023049"/>
    </source>
</evidence>